<name>A0A832TQA7_9CREN</name>
<dbReference type="InterPro" id="IPR029044">
    <property type="entry name" value="Nucleotide-diphossugar_trans"/>
</dbReference>
<dbReference type="GeneID" id="1460025"/>
<dbReference type="PANTHER" id="PTHR22916">
    <property type="entry name" value="GLYCOSYLTRANSFERASE"/>
    <property type="match status" value="1"/>
</dbReference>
<organism evidence="2 3">
    <name type="scientific">Sulfurisphaera tokodaii</name>
    <dbReference type="NCBI Taxonomy" id="111955"/>
    <lineage>
        <taxon>Archaea</taxon>
        <taxon>Thermoproteota</taxon>
        <taxon>Thermoprotei</taxon>
        <taxon>Sulfolobales</taxon>
        <taxon>Sulfolobaceae</taxon>
        <taxon>Sulfurisphaera</taxon>
    </lineage>
</organism>
<feature type="domain" description="Glycosyltransferase 2-like" evidence="1">
    <location>
        <begin position="5"/>
        <end position="132"/>
    </location>
</feature>
<dbReference type="CDD" id="cd00761">
    <property type="entry name" value="Glyco_tranf_GTA_type"/>
    <property type="match status" value="1"/>
</dbReference>
<evidence type="ECO:0000259" key="1">
    <source>
        <dbReference type="Pfam" id="PF00535"/>
    </source>
</evidence>
<dbReference type="SUPFAM" id="SSF53448">
    <property type="entry name" value="Nucleotide-diphospho-sugar transferases"/>
    <property type="match status" value="1"/>
</dbReference>
<sequence>MLKTTVIITAYNRKEFIKNAVKSVLENSQRPTEIIVVKNFKDNDIDSFLDANDVINMYSDDITLGGKLSQGISQASGDIIFFLEDDDLFSKEKIAEVSQKFSKYKLGFYHNSQLIFYDEKTIMNTDTQDFLYYDKVNSERKVNYLFHKLKAGFNVSSIAVSRDLAVKCNSLLKNVKITADTFLFFCAIENELPIMVDLRKLTYYRILRRKSAYENLNISLFKMQYEDALYFKSIFSKEILRNLIKIIIEQREILYKILSKEVTRKEAIIYTFRMVKDLVYFPSKWNTFLLGLSVLSILSRETTRNIFIKKIYSNSIFS</sequence>
<dbReference type="RefSeq" id="WP_010980036.1">
    <property type="nucleotide sequence ID" value="NZ_BAABQO010000001.1"/>
</dbReference>
<proteinExistence type="predicted"/>
<dbReference type="EMBL" id="DUJO01000040">
    <property type="protein sequence ID" value="HII74429.1"/>
    <property type="molecule type" value="Genomic_DNA"/>
</dbReference>
<dbReference type="Pfam" id="PF00535">
    <property type="entry name" value="Glycos_transf_2"/>
    <property type="match status" value="1"/>
</dbReference>
<gene>
    <name evidence="2" type="ORF">HA332_08685</name>
</gene>
<comment type="caution">
    <text evidence="2">The sequence shown here is derived from an EMBL/GenBank/DDBJ whole genome shotgun (WGS) entry which is preliminary data.</text>
</comment>
<reference evidence="2" key="1">
    <citation type="journal article" date="2020" name="bioRxiv">
        <title>A rank-normalized archaeal taxonomy based on genome phylogeny resolves widespread incomplete and uneven classifications.</title>
        <authorList>
            <person name="Rinke C."/>
            <person name="Chuvochina M."/>
            <person name="Mussig A.J."/>
            <person name="Chaumeil P.-A."/>
            <person name="Waite D.W."/>
            <person name="Whitman W.B."/>
            <person name="Parks D.H."/>
            <person name="Hugenholtz P."/>
        </authorList>
    </citation>
    <scope>NUCLEOTIDE SEQUENCE</scope>
    <source>
        <strain evidence="2">UBA8838</strain>
    </source>
</reference>
<dbReference type="InterPro" id="IPR001173">
    <property type="entry name" value="Glyco_trans_2-like"/>
</dbReference>
<evidence type="ECO:0000313" key="2">
    <source>
        <dbReference type="EMBL" id="HII74429.1"/>
    </source>
</evidence>
<evidence type="ECO:0000313" key="3">
    <source>
        <dbReference type="Proteomes" id="UP000646844"/>
    </source>
</evidence>
<dbReference type="PANTHER" id="PTHR22916:SF3">
    <property type="entry name" value="UDP-GLCNAC:BETAGAL BETA-1,3-N-ACETYLGLUCOSAMINYLTRANSFERASE-LIKE PROTEIN 1"/>
    <property type="match status" value="1"/>
</dbReference>
<keyword evidence="2" id="KW-0808">Transferase</keyword>
<dbReference type="GO" id="GO:0016758">
    <property type="term" value="F:hexosyltransferase activity"/>
    <property type="evidence" value="ECO:0007669"/>
    <property type="project" value="UniProtKB-ARBA"/>
</dbReference>
<dbReference type="Gene3D" id="3.90.550.10">
    <property type="entry name" value="Spore Coat Polysaccharide Biosynthesis Protein SpsA, Chain A"/>
    <property type="match status" value="1"/>
</dbReference>
<accession>A0A832TQA7</accession>
<dbReference type="Proteomes" id="UP000646844">
    <property type="component" value="Unassembled WGS sequence"/>
</dbReference>
<dbReference type="AlphaFoldDB" id="A0A832TQA7"/>
<protein>
    <submittedName>
        <fullName evidence="2">Glycosyltransferase family 2 protein</fullName>
    </submittedName>
</protein>
<dbReference type="OMA" id="PIMIDFR"/>